<feature type="region of interest" description="Disordered" evidence="1">
    <location>
        <begin position="193"/>
        <end position="227"/>
    </location>
</feature>
<feature type="signal peptide" evidence="2">
    <location>
        <begin position="1"/>
        <end position="20"/>
    </location>
</feature>
<gene>
    <name evidence="3" type="ORF">Pdw03_4658</name>
</gene>
<dbReference type="OMA" id="NCPGEAF"/>
<proteinExistence type="predicted"/>
<dbReference type="VEuPathDB" id="FungiDB:PDIP_67740"/>
<evidence type="ECO:0000256" key="1">
    <source>
        <dbReference type="SAM" id="MobiDB-lite"/>
    </source>
</evidence>
<dbReference type="EMBL" id="CP060774">
    <property type="protein sequence ID" value="QQK41804.1"/>
    <property type="molecule type" value="Genomic_DNA"/>
</dbReference>
<dbReference type="AlphaFoldDB" id="A0A7T6XIK4"/>
<feature type="chain" id="PRO_5030926565" evidence="2">
    <location>
        <begin position="21"/>
        <end position="293"/>
    </location>
</feature>
<name>A0A7T6XIK4_PENDI</name>
<feature type="compositionally biased region" description="Polar residues" evidence="1">
    <location>
        <begin position="193"/>
        <end position="224"/>
    </location>
</feature>
<protein>
    <submittedName>
        <fullName evidence="3">FAD linked oxidase, N-terminal</fullName>
    </submittedName>
</protein>
<keyword evidence="2" id="KW-0732">Signal</keyword>
<organism evidence="3 4">
    <name type="scientific">Penicillium digitatum</name>
    <name type="common">Green mold</name>
    <dbReference type="NCBI Taxonomy" id="36651"/>
    <lineage>
        <taxon>Eukaryota</taxon>
        <taxon>Fungi</taxon>
        <taxon>Dikarya</taxon>
        <taxon>Ascomycota</taxon>
        <taxon>Pezizomycotina</taxon>
        <taxon>Eurotiomycetes</taxon>
        <taxon>Eurotiomycetidae</taxon>
        <taxon>Eurotiales</taxon>
        <taxon>Aspergillaceae</taxon>
        <taxon>Penicillium</taxon>
    </lineage>
</organism>
<accession>A0A7T6XIK4</accession>
<evidence type="ECO:0000256" key="2">
    <source>
        <dbReference type="SAM" id="SignalP"/>
    </source>
</evidence>
<dbReference type="GeneID" id="26235090"/>
<dbReference type="RefSeq" id="XP_014530931.1">
    <property type="nucleotide sequence ID" value="XM_014675445.1"/>
</dbReference>
<evidence type="ECO:0000313" key="3">
    <source>
        <dbReference type="EMBL" id="QQK41804.1"/>
    </source>
</evidence>
<reference evidence="3 4" key="1">
    <citation type="submission" date="2020-08" db="EMBL/GenBank/DDBJ databases">
        <title>The completed genome sequence of the pathogenic ascomycete fungus Penicillium digitatum.</title>
        <authorList>
            <person name="Wang M."/>
        </authorList>
    </citation>
    <scope>NUCLEOTIDE SEQUENCE [LARGE SCALE GENOMIC DNA]</scope>
    <source>
        <strain evidence="3 4">PdW03</strain>
    </source>
</reference>
<dbReference type="Proteomes" id="UP000595662">
    <property type="component" value="Chromosome 1"/>
</dbReference>
<evidence type="ECO:0000313" key="4">
    <source>
        <dbReference type="Proteomes" id="UP000595662"/>
    </source>
</evidence>
<sequence>MHSLTRSLISLSLLSSTSHAQSFARVWTHFYPNCPGEAFSKLDTYENYQESTPSQDITVDSCKNFAVPSYEHNLVSAISVDAELLFHNHDLPFSEGGSGCNITVHEVPGCIDPPLINKEIRNGVEISQCEPRQLVAYSQVWVNLVCDSDSPLHSQDIPTKQNKEANTKQITPTVQPDVPVRVEKQTFVENINNIQTPGSNSDSWGSTQVPQNQREPVQEGQVNNAGHGESDRIVHQMMELLNNETSYIVSGKHHDNDTRLDVALHNNGTARGNHTVLSRRHMSNLRNRDVRFV</sequence>
<dbReference type="KEGG" id="pdp:PDIP_67740"/>